<sequence>MPVEWNGISSFNKALAGQRVELYLFDTGLHLHTLPLAEMGTRLDAVEAVDTKHKVSTYLTFPARGDKPTSKIVDIRARFNFHSSLSSGF</sequence>
<evidence type="ECO:0000313" key="2">
    <source>
        <dbReference type="Proteomes" id="UP000652219"/>
    </source>
</evidence>
<gene>
    <name evidence="1" type="ORF">CSOJ01_09388</name>
</gene>
<protein>
    <submittedName>
        <fullName evidence="1">Uncharacterized protein</fullName>
    </submittedName>
</protein>
<comment type="caution">
    <text evidence="1">The sequence shown here is derived from an EMBL/GenBank/DDBJ whole genome shotgun (WGS) entry which is preliminary data.</text>
</comment>
<dbReference type="AlphaFoldDB" id="A0A8H6J325"/>
<evidence type="ECO:0000313" key="1">
    <source>
        <dbReference type="EMBL" id="KAF6805589.1"/>
    </source>
</evidence>
<keyword evidence="2" id="KW-1185">Reference proteome</keyword>
<proteinExistence type="predicted"/>
<dbReference type="Proteomes" id="UP000652219">
    <property type="component" value="Unassembled WGS sequence"/>
</dbReference>
<reference evidence="1 2" key="1">
    <citation type="journal article" date="2020" name="Phytopathology">
        <title>Genome Sequence Resources of Colletotrichum truncatum, C. plurivorum, C. musicola, and C. sojae: Four Species Pathogenic to Soybean (Glycine max).</title>
        <authorList>
            <person name="Rogerio F."/>
            <person name="Boufleur T.R."/>
            <person name="Ciampi-Guillardi M."/>
            <person name="Sukno S.A."/>
            <person name="Thon M.R."/>
            <person name="Massola Junior N.S."/>
            <person name="Baroncelli R."/>
        </authorList>
    </citation>
    <scope>NUCLEOTIDE SEQUENCE [LARGE SCALE GENOMIC DNA]</scope>
    <source>
        <strain evidence="1 2">LFN0009</strain>
    </source>
</reference>
<dbReference type="EMBL" id="WIGN01000178">
    <property type="protein sequence ID" value="KAF6805589.1"/>
    <property type="molecule type" value="Genomic_DNA"/>
</dbReference>
<accession>A0A8H6J325</accession>
<organism evidence="1 2">
    <name type="scientific">Colletotrichum sojae</name>
    <dbReference type="NCBI Taxonomy" id="2175907"/>
    <lineage>
        <taxon>Eukaryota</taxon>
        <taxon>Fungi</taxon>
        <taxon>Dikarya</taxon>
        <taxon>Ascomycota</taxon>
        <taxon>Pezizomycotina</taxon>
        <taxon>Sordariomycetes</taxon>
        <taxon>Hypocreomycetidae</taxon>
        <taxon>Glomerellales</taxon>
        <taxon>Glomerellaceae</taxon>
        <taxon>Colletotrichum</taxon>
        <taxon>Colletotrichum orchidearum species complex</taxon>
    </lineage>
</organism>
<name>A0A8H6J325_9PEZI</name>